<dbReference type="InterPro" id="IPR036383">
    <property type="entry name" value="TSP1_rpt_sf"/>
</dbReference>
<organism evidence="1 2">
    <name type="scientific">Xenoophorus captivus</name>
    <dbReference type="NCBI Taxonomy" id="1517983"/>
    <lineage>
        <taxon>Eukaryota</taxon>
        <taxon>Metazoa</taxon>
        <taxon>Chordata</taxon>
        <taxon>Craniata</taxon>
        <taxon>Vertebrata</taxon>
        <taxon>Euteleostomi</taxon>
        <taxon>Actinopterygii</taxon>
        <taxon>Neopterygii</taxon>
        <taxon>Teleostei</taxon>
        <taxon>Neoteleostei</taxon>
        <taxon>Acanthomorphata</taxon>
        <taxon>Ovalentaria</taxon>
        <taxon>Atherinomorphae</taxon>
        <taxon>Cyprinodontiformes</taxon>
        <taxon>Goodeidae</taxon>
        <taxon>Xenoophorus</taxon>
    </lineage>
</organism>
<comment type="caution">
    <text evidence="1">The sequence shown here is derived from an EMBL/GenBank/DDBJ whole genome shotgun (WGS) entry which is preliminary data.</text>
</comment>
<dbReference type="SUPFAM" id="SSF82895">
    <property type="entry name" value="TSP-1 type 1 repeat"/>
    <property type="match status" value="1"/>
</dbReference>
<dbReference type="Gene3D" id="2.20.100.10">
    <property type="entry name" value="Thrombospondin type-1 (TSP1) repeat"/>
    <property type="match status" value="1"/>
</dbReference>
<name>A0ABV0Q9V0_9TELE</name>
<dbReference type="EMBL" id="JAHRIN010002840">
    <property type="protein sequence ID" value="MEQ2192566.1"/>
    <property type="molecule type" value="Genomic_DNA"/>
</dbReference>
<dbReference type="Pfam" id="PF00090">
    <property type="entry name" value="TSP_1"/>
    <property type="match status" value="1"/>
</dbReference>
<evidence type="ECO:0000313" key="2">
    <source>
        <dbReference type="Proteomes" id="UP001434883"/>
    </source>
</evidence>
<dbReference type="SMART" id="SM00209">
    <property type="entry name" value="TSP1"/>
    <property type="match status" value="1"/>
</dbReference>
<gene>
    <name evidence="1" type="ORF">XENOCAPTIV_013659</name>
</gene>
<feature type="non-terminal residue" evidence="1">
    <location>
        <position position="1"/>
    </location>
</feature>
<keyword evidence="2" id="KW-1185">Reference proteome</keyword>
<reference evidence="1 2" key="1">
    <citation type="submission" date="2021-06" db="EMBL/GenBank/DDBJ databases">
        <authorList>
            <person name="Palmer J.M."/>
        </authorList>
    </citation>
    <scope>NUCLEOTIDE SEQUENCE [LARGE SCALE GENOMIC DNA]</scope>
    <source>
        <strain evidence="1 2">XC_2019</strain>
        <tissue evidence="1">Muscle</tissue>
    </source>
</reference>
<dbReference type="Proteomes" id="UP001434883">
    <property type="component" value="Unassembled WGS sequence"/>
</dbReference>
<accession>A0ABV0Q9V0</accession>
<dbReference type="PRINTS" id="PR01705">
    <property type="entry name" value="TSP1REPEAT"/>
</dbReference>
<dbReference type="InterPro" id="IPR000884">
    <property type="entry name" value="TSP1_rpt"/>
</dbReference>
<proteinExistence type="predicted"/>
<sequence>LVEELLKTPVVRMAGMSWSSWETWSSCSQSCAKGYRTRRRTCSGPEGKSAPVACRGSPVEYQDCNVQACAGELAQFDYIHTH</sequence>
<dbReference type="PROSITE" id="PS50092">
    <property type="entry name" value="TSP1"/>
    <property type="match status" value="1"/>
</dbReference>
<dbReference type="InterPro" id="IPR038877">
    <property type="entry name" value="THSD1"/>
</dbReference>
<dbReference type="PANTHER" id="PTHR16311:SF3">
    <property type="entry name" value="THROMBOSPONDIN TYPE-1 DOMAIN-CONTAINING PROTEIN 1"/>
    <property type="match status" value="1"/>
</dbReference>
<protein>
    <submittedName>
        <fullName evidence="1">Uncharacterized protein</fullName>
    </submittedName>
</protein>
<dbReference type="PANTHER" id="PTHR16311">
    <property type="entry name" value="THROMBOSPONDIN TYPE I DOMAIN-CONTAINING 1"/>
    <property type="match status" value="1"/>
</dbReference>
<evidence type="ECO:0000313" key="1">
    <source>
        <dbReference type="EMBL" id="MEQ2192566.1"/>
    </source>
</evidence>